<reference evidence="2 3" key="1">
    <citation type="journal article" date="2019" name="Nat. Ecol. Evol.">
        <title>Megaphylogeny resolves global patterns of mushroom evolution.</title>
        <authorList>
            <person name="Varga T."/>
            <person name="Krizsan K."/>
            <person name="Foldi C."/>
            <person name="Dima B."/>
            <person name="Sanchez-Garcia M."/>
            <person name="Sanchez-Ramirez S."/>
            <person name="Szollosi G.J."/>
            <person name="Szarkandi J.G."/>
            <person name="Papp V."/>
            <person name="Albert L."/>
            <person name="Andreopoulos W."/>
            <person name="Angelini C."/>
            <person name="Antonin V."/>
            <person name="Barry K.W."/>
            <person name="Bougher N.L."/>
            <person name="Buchanan P."/>
            <person name="Buyck B."/>
            <person name="Bense V."/>
            <person name="Catcheside P."/>
            <person name="Chovatia M."/>
            <person name="Cooper J."/>
            <person name="Damon W."/>
            <person name="Desjardin D."/>
            <person name="Finy P."/>
            <person name="Geml J."/>
            <person name="Haridas S."/>
            <person name="Hughes K."/>
            <person name="Justo A."/>
            <person name="Karasinski D."/>
            <person name="Kautmanova I."/>
            <person name="Kiss B."/>
            <person name="Kocsube S."/>
            <person name="Kotiranta H."/>
            <person name="LaButti K.M."/>
            <person name="Lechner B.E."/>
            <person name="Liimatainen K."/>
            <person name="Lipzen A."/>
            <person name="Lukacs Z."/>
            <person name="Mihaltcheva S."/>
            <person name="Morgado L.N."/>
            <person name="Niskanen T."/>
            <person name="Noordeloos M.E."/>
            <person name="Ohm R.A."/>
            <person name="Ortiz-Santana B."/>
            <person name="Ovrebo C."/>
            <person name="Racz N."/>
            <person name="Riley R."/>
            <person name="Savchenko A."/>
            <person name="Shiryaev A."/>
            <person name="Soop K."/>
            <person name="Spirin V."/>
            <person name="Szebenyi C."/>
            <person name="Tomsovsky M."/>
            <person name="Tulloss R.E."/>
            <person name="Uehling J."/>
            <person name="Grigoriev I.V."/>
            <person name="Vagvolgyi C."/>
            <person name="Papp T."/>
            <person name="Martin F.M."/>
            <person name="Miettinen O."/>
            <person name="Hibbett D.S."/>
            <person name="Nagy L.G."/>
        </authorList>
    </citation>
    <scope>NUCLEOTIDE SEQUENCE [LARGE SCALE GENOMIC DNA]</scope>
    <source>
        <strain evidence="2 3">CBS 962.96</strain>
    </source>
</reference>
<proteinExistence type="predicted"/>
<evidence type="ECO:0000313" key="3">
    <source>
        <dbReference type="Proteomes" id="UP000297245"/>
    </source>
</evidence>
<evidence type="ECO:0000313" key="2">
    <source>
        <dbReference type="EMBL" id="THU98987.1"/>
    </source>
</evidence>
<gene>
    <name evidence="2" type="ORF">K435DRAFT_777177</name>
    <name evidence="1" type="ORF">K435DRAFT_785921</name>
</gene>
<sequence length="71" mass="7905">MDRLKEILVEDHQGVSQECVTPIWVCRAATSNRRLGTRAVNTLKSGFQMLFVNVTKEPAMLGLVLESSECP</sequence>
<protein>
    <submittedName>
        <fullName evidence="2">Uncharacterized protein</fullName>
    </submittedName>
</protein>
<keyword evidence="3" id="KW-1185">Reference proteome</keyword>
<dbReference type="AlphaFoldDB" id="A0A4S8M9B0"/>
<dbReference type="Proteomes" id="UP000297245">
    <property type="component" value="Unassembled WGS sequence"/>
</dbReference>
<accession>A0A4S8M9B0</accession>
<evidence type="ECO:0000313" key="1">
    <source>
        <dbReference type="EMBL" id="THU79290.1"/>
    </source>
</evidence>
<dbReference type="EMBL" id="ML180047">
    <property type="protein sequence ID" value="THU79290.1"/>
    <property type="molecule type" value="Genomic_DNA"/>
</dbReference>
<dbReference type="EMBL" id="ML179126">
    <property type="protein sequence ID" value="THU98987.1"/>
    <property type="molecule type" value="Genomic_DNA"/>
</dbReference>
<organism evidence="2 3">
    <name type="scientific">Dendrothele bispora (strain CBS 962.96)</name>
    <dbReference type="NCBI Taxonomy" id="1314807"/>
    <lineage>
        <taxon>Eukaryota</taxon>
        <taxon>Fungi</taxon>
        <taxon>Dikarya</taxon>
        <taxon>Basidiomycota</taxon>
        <taxon>Agaricomycotina</taxon>
        <taxon>Agaricomycetes</taxon>
        <taxon>Agaricomycetidae</taxon>
        <taxon>Agaricales</taxon>
        <taxon>Agaricales incertae sedis</taxon>
        <taxon>Dendrothele</taxon>
    </lineage>
</organism>
<name>A0A4S8M9B0_DENBC</name>